<dbReference type="InterPro" id="IPR051272">
    <property type="entry name" value="RIO-type_Ser/Thr_kinase"/>
</dbReference>
<evidence type="ECO:0000256" key="6">
    <source>
        <dbReference type="ARBA" id="ARBA00022741"/>
    </source>
</evidence>
<dbReference type="GO" id="GO:0005524">
    <property type="term" value="F:ATP binding"/>
    <property type="evidence" value="ECO:0007669"/>
    <property type="project" value="UniProtKB-KW"/>
</dbReference>
<dbReference type="STRING" id="937777.Deipe_2446"/>
<dbReference type="InterPro" id="IPR000687">
    <property type="entry name" value="RIO_kinase"/>
</dbReference>
<evidence type="ECO:0000259" key="12">
    <source>
        <dbReference type="SMART" id="SM00090"/>
    </source>
</evidence>
<dbReference type="EC" id="2.7.11.1" evidence="2"/>
<dbReference type="Pfam" id="PF01163">
    <property type="entry name" value="RIO1"/>
    <property type="match status" value="1"/>
</dbReference>
<gene>
    <name evidence="13" type="ordered locus">Deipe_2446</name>
</gene>
<dbReference type="Gene3D" id="3.30.200.20">
    <property type="entry name" value="Phosphorylase Kinase, domain 1"/>
    <property type="match status" value="1"/>
</dbReference>
<keyword evidence="8" id="KW-0067">ATP-binding</keyword>
<evidence type="ECO:0000313" key="13">
    <source>
        <dbReference type="EMBL" id="AFZ67918.1"/>
    </source>
</evidence>
<dbReference type="PANTHER" id="PTHR45723">
    <property type="entry name" value="SERINE/THREONINE-PROTEIN KINASE RIO1"/>
    <property type="match status" value="1"/>
</dbReference>
<dbReference type="PATRIC" id="fig|937777.3.peg.2450"/>
<evidence type="ECO:0000256" key="2">
    <source>
        <dbReference type="ARBA" id="ARBA00012513"/>
    </source>
</evidence>
<evidence type="ECO:0000256" key="7">
    <source>
        <dbReference type="ARBA" id="ARBA00022777"/>
    </source>
</evidence>
<dbReference type="Proteomes" id="UP000010467">
    <property type="component" value="Chromosome"/>
</dbReference>
<dbReference type="Gene3D" id="1.10.510.10">
    <property type="entry name" value="Transferase(Phosphotransferase) domain 1"/>
    <property type="match status" value="1"/>
</dbReference>
<dbReference type="RefSeq" id="WP_015236220.1">
    <property type="nucleotide sequence ID" value="NC_019793.1"/>
</dbReference>
<protein>
    <recommendedName>
        <fullName evidence="2">non-specific serine/threonine protein kinase</fullName>
        <ecNumber evidence="2">2.7.11.1</ecNumber>
    </recommendedName>
</protein>
<dbReference type="eggNOG" id="COG1718">
    <property type="taxonomic scope" value="Bacteria"/>
</dbReference>
<comment type="catalytic activity">
    <reaction evidence="10">
        <text>L-threonyl-[protein] + ATP = O-phospho-L-threonyl-[protein] + ADP + H(+)</text>
        <dbReference type="Rhea" id="RHEA:46608"/>
        <dbReference type="Rhea" id="RHEA-COMP:11060"/>
        <dbReference type="Rhea" id="RHEA-COMP:11605"/>
        <dbReference type="ChEBI" id="CHEBI:15378"/>
        <dbReference type="ChEBI" id="CHEBI:30013"/>
        <dbReference type="ChEBI" id="CHEBI:30616"/>
        <dbReference type="ChEBI" id="CHEBI:61977"/>
        <dbReference type="ChEBI" id="CHEBI:456216"/>
        <dbReference type="EC" id="2.7.11.1"/>
    </reaction>
</comment>
<evidence type="ECO:0000256" key="8">
    <source>
        <dbReference type="ARBA" id="ARBA00022840"/>
    </source>
</evidence>
<comment type="similarity">
    <text evidence="1">Belongs to the protein kinase superfamily. RIO-type Ser/Thr kinase family.</text>
</comment>
<evidence type="ECO:0000313" key="14">
    <source>
        <dbReference type="Proteomes" id="UP000010467"/>
    </source>
</evidence>
<dbReference type="AlphaFoldDB" id="L0A1Z0"/>
<dbReference type="GO" id="GO:0004674">
    <property type="term" value="F:protein serine/threonine kinase activity"/>
    <property type="evidence" value="ECO:0007669"/>
    <property type="project" value="UniProtKB-KW"/>
</dbReference>
<evidence type="ECO:0000256" key="5">
    <source>
        <dbReference type="ARBA" id="ARBA00022723"/>
    </source>
</evidence>
<comment type="catalytic activity">
    <reaction evidence="11">
        <text>L-seryl-[protein] + ATP = O-phospho-L-seryl-[protein] + ADP + H(+)</text>
        <dbReference type="Rhea" id="RHEA:17989"/>
        <dbReference type="Rhea" id="RHEA-COMP:9863"/>
        <dbReference type="Rhea" id="RHEA-COMP:11604"/>
        <dbReference type="ChEBI" id="CHEBI:15378"/>
        <dbReference type="ChEBI" id="CHEBI:29999"/>
        <dbReference type="ChEBI" id="CHEBI:30616"/>
        <dbReference type="ChEBI" id="CHEBI:83421"/>
        <dbReference type="ChEBI" id="CHEBI:456216"/>
        <dbReference type="EC" id="2.7.11.1"/>
    </reaction>
</comment>
<keyword evidence="14" id="KW-1185">Reference proteome</keyword>
<dbReference type="KEGG" id="dpd:Deipe_2446"/>
<evidence type="ECO:0000256" key="3">
    <source>
        <dbReference type="ARBA" id="ARBA00022527"/>
    </source>
</evidence>
<dbReference type="InterPro" id="IPR011009">
    <property type="entry name" value="Kinase-like_dom_sf"/>
</dbReference>
<keyword evidence="6" id="KW-0547">Nucleotide-binding</keyword>
<keyword evidence="4" id="KW-0808">Transferase</keyword>
<evidence type="ECO:0000256" key="11">
    <source>
        <dbReference type="ARBA" id="ARBA00048679"/>
    </source>
</evidence>
<dbReference type="SUPFAM" id="SSF56112">
    <property type="entry name" value="Protein kinase-like (PK-like)"/>
    <property type="match status" value="1"/>
</dbReference>
<keyword evidence="5" id="KW-0479">Metal-binding</keyword>
<sequence length="297" mass="33722">MARHYPKDLVSLDFEETHQRLRRKERKPQGRRSVNALISEDGQDDAAFHDPTLETLHQLGHLEELIGELKSGKEATVYLARGPHGLTAVKLYKELTVRSFKNDAIYREGRFVGDARIEKAIRQRTSTGVDAQQSIWVMHEYAQLWTLWNAGLPVPKPLVGPDLSECAKAGRAVVMEYVGSEDGPALRLSDARLTPHEARSAWEQSLNIIAALLRLGRVHGDYSTYNLLWWEGTVIVIDLPQMVLREESRAFDTLLERDVRSLTQSFSRLGLRESPENALREVRKRARSVPQTSLQLP</sequence>
<dbReference type="OrthoDB" id="9795258at2"/>
<dbReference type="SMART" id="SM00090">
    <property type="entry name" value="RIO"/>
    <property type="match status" value="1"/>
</dbReference>
<evidence type="ECO:0000256" key="4">
    <source>
        <dbReference type="ARBA" id="ARBA00022679"/>
    </source>
</evidence>
<evidence type="ECO:0000256" key="10">
    <source>
        <dbReference type="ARBA" id="ARBA00047899"/>
    </source>
</evidence>
<dbReference type="HOGENOM" id="CLU_1048568_0_0_0"/>
<dbReference type="InterPro" id="IPR018934">
    <property type="entry name" value="RIO_dom"/>
</dbReference>
<evidence type="ECO:0000256" key="1">
    <source>
        <dbReference type="ARBA" id="ARBA00009196"/>
    </source>
</evidence>
<dbReference type="EMBL" id="CP003382">
    <property type="protein sequence ID" value="AFZ67918.1"/>
    <property type="molecule type" value="Genomic_DNA"/>
</dbReference>
<evidence type="ECO:0000256" key="9">
    <source>
        <dbReference type="ARBA" id="ARBA00022842"/>
    </source>
</evidence>
<proteinExistence type="inferred from homology"/>
<keyword evidence="7 13" id="KW-0418">Kinase</keyword>
<dbReference type="GO" id="GO:0046872">
    <property type="term" value="F:metal ion binding"/>
    <property type="evidence" value="ECO:0007669"/>
    <property type="project" value="UniProtKB-KW"/>
</dbReference>
<keyword evidence="9" id="KW-0460">Magnesium</keyword>
<accession>L0A1Z0</accession>
<feature type="domain" description="RIO kinase" evidence="12">
    <location>
        <begin position="38"/>
        <end position="284"/>
    </location>
</feature>
<name>L0A1Z0_DEIPD</name>
<reference evidence="14" key="1">
    <citation type="submission" date="2012-03" db="EMBL/GenBank/DDBJ databases">
        <title>Complete sequence of chromosome of Deinococcus peraridilitoris DSM 19664.</title>
        <authorList>
            <person name="Lucas S."/>
            <person name="Copeland A."/>
            <person name="Lapidus A."/>
            <person name="Glavina del Rio T."/>
            <person name="Dalin E."/>
            <person name="Tice H."/>
            <person name="Bruce D."/>
            <person name="Goodwin L."/>
            <person name="Pitluck S."/>
            <person name="Peters L."/>
            <person name="Mikhailova N."/>
            <person name="Lu M."/>
            <person name="Kyrpides N."/>
            <person name="Mavromatis K."/>
            <person name="Ivanova N."/>
            <person name="Brettin T."/>
            <person name="Detter J.C."/>
            <person name="Han C."/>
            <person name="Larimer F."/>
            <person name="Land M."/>
            <person name="Hauser L."/>
            <person name="Markowitz V."/>
            <person name="Cheng J.-F."/>
            <person name="Hugenholtz P."/>
            <person name="Woyke T."/>
            <person name="Wu D."/>
            <person name="Pukall R."/>
            <person name="Steenblock K."/>
            <person name="Brambilla E."/>
            <person name="Klenk H.-P."/>
            <person name="Eisen J.A."/>
        </authorList>
    </citation>
    <scope>NUCLEOTIDE SEQUENCE [LARGE SCALE GENOMIC DNA]</scope>
    <source>
        <strain evidence="14">DSM 19664 / LMG 22246 / CIP 109416 / KR-200</strain>
    </source>
</reference>
<keyword evidence="3 13" id="KW-0723">Serine/threonine-protein kinase</keyword>
<organism evidence="13 14">
    <name type="scientific">Deinococcus peraridilitoris (strain DSM 19664 / LMG 22246 / CIP 109416 / KR-200)</name>
    <dbReference type="NCBI Taxonomy" id="937777"/>
    <lineage>
        <taxon>Bacteria</taxon>
        <taxon>Thermotogati</taxon>
        <taxon>Deinococcota</taxon>
        <taxon>Deinococci</taxon>
        <taxon>Deinococcales</taxon>
        <taxon>Deinococcaceae</taxon>
        <taxon>Deinococcus</taxon>
    </lineage>
</organism>